<evidence type="ECO:0000313" key="2">
    <source>
        <dbReference type="EMBL" id="GAA2622437.1"/>
    </source>
</evidence>
<name>A0ABN3QCV5_9ACTN</name>
<evidence type="ECO:0000256" key="1">
    <source>
        <dbReference type="SAM" id="MobiDB-lite"/>
    </source>
</evidence>
<proteinExistence type="predicted"/>
<sequence length="82" mass="8897">MGSSPSLAVTQGQTRPCYLEDDWRAGGYDRHTEWIVIVRAHPGSAEPASPQGRGAVLGEPGQGDCGWTRESRRSQQGCRATR</sequence>
<dbReference type="Proteomes" id="UP001500151">
    <property type="component" value="Unassembled WGS sequence"/>
</dbReference>
<gene>
    <name evidence="2" type="ORF">GCM10010307_06960</name>
</gene>
<accession>A0ABN3QCV5</accession>
<reference evidence="2 3" key="1">
    <citation type="journal article" date="2019" name="Int. J. Syst. Evol. Microbiol.">
        <title>The Global Catalogue of Microorganisms (GCM) 10K type strain sequencing project: providing services to taxonomists for standard genome sequencing and annotation.</title>
        <authorList>
            <consortium name="The Broad Institute Genomics Platform"/>
            <consortium name="The Broad Institute Genome Sequencing Center for Infectious Disease"/>
            <person name="Wu L."/>
            <person name="Ma J."/>
        </authorList>
    </citation>
    <scope>NUCLEOTIDE SEQUENCE [LARGE SCALE GENOMIC DNA]</scope>
    <source>
        <strain evidence="2 3">JCM 4524</strain>
    </source>
</reference>
<organism evidence="2 3">
    <name type="scientific">Streptomyces vastus</name>
    <dbReference type="NCBI Taxonomy" id="285451"/>
    <lineage>
        <taxon>Bacteria</taxon>
        <taxon>Bacillati</taxon>
        <taxon>Actinomycetota</taxon>
        <taxon>Actinomycetes</taxon>
        <taxon>Kitasatosporales</taxon>
        <taxon>Streptomycetaceae</taxon>
        <taxon>Streptomyces</taxon>
    </lineage>
</organism>
<keyword evidence="3" id="KW-1185">Reference proteome</keyword>
<comment type="caution">
    <text evidence="2">The sequence shown here is derived from an EMBL/GenBank/DDBJ whole genome shotgun (WGS) entry which is preliminary data.</text>
</comment>
<protein>
    <submittedName>
        <fullName evidence="2">Uncharacterized protein</fullName>
    </submittedName>
</protein>
<evidence type="ECO:0000313" key="3">
    <source>
        <dbReference type="Proteomes" id="UP001500151"/>
    </source>
</evidence>
<dbReference type="EMBL" id="BAAASJ010000007">
    <property type="protein sequence ID" value="GAA2622437.1"/>
    <property type="molecule type" value="Genomic_DNA"/>
</dbReference>
<feature type="region of interest" description="Disordered" evidence="1">
    <location>
        <begin position="44"/>
        <end position="82"/>
    </location>
</feature>